<reference evidence="1" key="1">
    <citation type="submission" date="2022-07" db="EMBL/GenBank/DDBJ databases">
        <title>Phylogenomic reconstructions and comparative analyses of Kickxellomycotina fungi.</title>
        <authorList>
            <person name="Reynolds N.K."/>
            <person name="Stajich J.E."/>
            <person name="Barry K."/>
            <person name="Grigoriev I.V."/>
            <person name="Crous P."/>
            <person name="Smith M.E."/>
        </authorList>
    </citation>
    <scope>NUCLEOTIDE SEQUENCE</scope>
    <source>
        <strain evidence="1">NBRC 100468</strain>
    </source>
</reference>
<keyword evidence="2" id="KW-1185">Reference proteome</keyword>
<dbReference type="EMBL" id="JANBPU010000717">
    <property type="protein sequence ID" value="KAJ1909614.1"/>
    <property type="molecule type" value="Genomic_DNA"/>
</dbReference>
<dbReference type="AlphaFoldDB" id="A0A9W7ZRA7"/>
<organism evidence="1 2">
    <name type="scientific">Mycoemilia scoparia</name>
    <dbReference type="NCBI Taxonomy" id="417184"/>
    <lineage>
        <taxon>Eukaryota</taxon>
        <taxon>Fungi</taxon>
        <taxon>Fungi incertae sedis</taxon>
        <taxon>Zoopagomycota</taxon>
        <taxon>Kickxellomycotina</taxon>
        <taxon>Kickxellomycetes</taxon>
        <taxon>Kickxellales</taxon>
        <taxon>Kickxellaceae</taxon>
        <taxon>Mycoemilia</taxon>
    </lineage>
</organism>
<proteinExistence type="predicted"/>
<sequence length="181" mass="20103">MVAAVPPVNRVANSIQHEATQGYSTGQQACDPIDLTDQHDEMPVLLAEQCSTPKANSTKRPRSQTPELPLEKKLRVSNTEAMKLKRQSKIPSKPDIQFSSLQTTMVSQVDNREDGEALFYSVPLRSIKEALSAIHVDTDNELYKDSAERLPLMKLSLVELFSSAHAHYNSQPCEILDNSAI</sequence>
<protein>
    <submittedName>
        <fullName evidence="1">Uncharacterized protein</fullName>
    </submittedName>
</protein>
<evidence type="ECO:0000313" key="1">
    <source>
        <dbReference type="EMBL" id="KAJ1909614.1"/>
    </source>
</evidence>
<accession>A0A9W7ZRA7</accession>
<feature type="non-terminal residue" evidence="1">
    <location>
        <position position="181"/>
    </location>
</feature>
<gene>
    <name evidence="1" type="ORF">H4219_006377</name>
</gene>
<name>A0A9W7ZRA7_9FUNG</name>
<evidence type="ECO:0000313" key="2">
    <source>
        <dbReference type="Proteomes" id="UP001150538"/>
    </source>
</evidence>
<comment type="caution">
    <text evidence="1">The sequence shown here is derived from an EMBL/GenBank/DDBJ whole genome shotgun (WGS) entry which is preliminary data.</text>
</comment>
<dbReference type="Proteomes" id="UP001150538">
    <property type="component" value="Unassembled WGS sequence"/>
</dbReference>